<feature type="compositionally biased region" description="Polar residues" evidence="1">
    <location>
        <begin position="36"/>
        <end position="61"/>
    </location>
</feature>
<dbReference type="PANTHER" id="PTHR36091:SF2">
    <property type="entry name" value="AMINOGLYCOSIDE PHOSPHOTRANSFERASE DOMAIN-CONTAINING PROTEIN"/>
    <property type="match status" value="1"/>
</dbReference>
<gene>
    <name evidence="2" type="ORF">IMSHALPRED_004998</name>
</gene>
<proteinExistence type="predicted"/>
<sequence>MTSANQKKGKSANRQTTAEPKEEEEHSGGDSHEENTGQLVPGTSQQATKSPESISQVPSVSGFSSQQMSEFVDVHASMETSSSYDTYESFFRHTSRRWIFNERERMAERYVRFNVPELMRIAAIAVRRDKCVDMVKVAEGGFNKIFLLTMDDGYEVIARIPTPIAGPPHYTTASEVATMDFLRTQLDIPTPKVFGWASRVDDENPVGAEYIIMEMAQGESLGSCWLSLSTGELAAVIRQLVDIETRLFSARFPKHGSLYYKEDLEEHFRENNKNVANDGNLLADRICIGPVATRPFWTEERRQMSLDRGPWFCPEDYLTSIGKREAAWTAKLGQPLRRQFFFSFSEQNIEPKDHLTLLSQYGLVAPYLVPEQEDLSSPTLRHPDLHQSNIFLCPRSKQILSIIDWQGAAILPFLVQSGYPALYDHEPGRPQTFDKPKLSDKFDQMNPEEQKMALIKLKREQTSLYYIATTGLNCERHMRALQLPYLEMRQYLITQAGMPWDGDLVNLRAALIGIRSKWNDLVKEDPCPISFTDDEVRIATQESTGWNEAAEQLATIRSTLGIDGEGGTDPENYPRACLLNREWRMQMLKAAKAEEQQRCWQIWPYKDNDEDSEMPVI</sequence>
<evidence type="ECO:0000313" key="2">
    <source>
        <dbReference type="EMBL" id="CAF9920771.1"/>
    </source>
</evidence>
<dbReference type="SUPFAM" id="SSF56112">
    <property type="entry name" value="Protein kinase-like (PK-like)"/>
    <property type="match status" value="1"/>
</dbReference>
<dbReference type="OrthoDB" id="10003767at2759"/>
<dbReference type="PANTHER" id="PTHR36091">
    <property type="entry name" value="ALTERED INHERITANCE OF MITOCHONDRIA PROTEIN 9, MITOCHONDRIAL"/>
    <property type="match status" value="1"/>
</dbReference>
<reference evidence="2" key="1">
    <citation type="submission" date="2021-03" db="EMBL/GenBank/DDBJ databases">
        <authorList>
            <person name="Tagirdzhanova G."/>
        </authorList>
    </citation>
    <scope>NUCLEOTIDE SEQUENCE</scope>
</reference>
<evidence type="ECO:0000256" key="1">
    <source>
        <dbReference type="SAM" id="MobiDB-lite"/>
    </source>
</evidence>
<evidence type="ECO:0008006" key="4">
    <source>
        <dbReference type="Google" id="ProtNLM"/>
    </source>
</evidence>
<dbReference type="Proteomes" id="UP000664534">
    <property type="component" value="Unassembled WGS sequence"/>
</dbReference>
<name>A0A8H3F7G3_9LECA</name>
<accession>A0A8H3F7G3</accession>
<feature type="region of interest" description="Disordered" evidence="1">
    <location>
        <begin position="1"/>
        <end position="61"/>
    </location>
</feature>
<evidence type="ECO:0000313" key="3">
    <source>
        <dbReference type="Proteomes" id="UP000664534"/>
    </source>
</evidence>
<dbReference type="InterPro" id="IPR051035">
    <property type="entry name" value="Mito_inheritance_9"/>
</dbReference>
<protein>
    <recommendedName>
        <fullName evidence="4">Aminoglycoside phosphotransferase domain-containing protein</fullName>
    </recommendedName>
</protein>
<feature type="compositionally biased region" description="Basic and acidic residues" evidence="1">
    <location>
        <begin position="19"/>
        <end position="35"/>
    </location>
</feature>
<organism evidence="2 3">
    <name type="scientific">Imshaugia aleurites</name>
    <dbReference type="NCBI Taxonomy" id="172621"/>
    <lineage>
        <taxon>Eukaryota</taxon>
        <taxon>Fungi</taxon>
        <taxon>Dikarya</taxon>
        <taxon>Ascomycota</taxon>
        <taxon>Pezizomycotina</taxon>
        <taxon>Lecanoromycetes</taxon>
        <taxon>OSLEUM clade</taxon>
        <taxon>Lecanoromycetidae</taxon>
        <taxon>Lecanorales</taxon>
        <taxon>Lecanorineae</taxon>
        <taxon>Parmeliaceae</taxon>
        <taxon>Imshaugia</taxon>
    </lineage>
</organism>
<dbReference type="AlphaFoldDB" id="A0A8H3F7G3"/>
<comment type="caution">
    <text evidence="2">The sequence shown here is derived from an EMBL/GenBank/DDBJ whole genome shotgun (WGS) entry which is preliminary data.</text>
</comment>
<dbReference type="GO" id="GO:0005739">
    <property type="term" value="C:mitochondrion"/>
    <property type="evidence" value="ECO:0007669"/>
    <property type="project" value="TreeGrafter"/>
</dbReference>
<dbReference type="CDD" id="cd05120">
    <property type="entry name" value="APH_ChoK_like"/>
    <property type="match status" value="1"/>
</dbReference>
<keyword evidence="3" id="KW-1185">Reference proteome</keyword>
<dbReference type="InterPro" id="IPR011009">
    <property type="entry name" value="Kinase-like_dom_sf"/>
</dbReference>
<feature type="compositionally biased region" description="Polar residues" evidence="1">
    <location>
        <begin position="1"/>
        <end position="18"/>
    </location>
</feature>
<dbReference type="EMBL" id="CAJPDT010000026">
    <property type="protein sequence ID" value="CAF9920771.1"/>
    <property type="molecule type" value="Genomic_DNA"/>
</dbReference>